<feature type="compositionally biased region" description="Low complexity" evidence="1">
    <location>
        <begin position="248"/>
        <end position="266"/>
    </location>
</feature>
<comment type="caution">
    <text evidence="2">The sequence shown here is derived from an EMBL/GenBank/DDBJ whole genome shotgun (WGS) entry which is preliminary data.</text>
</comment>
<evidence type="ECO:0000313" key="2">
    <source>
        <dbReference type="EMBL" id="KAF8655512.1"/>
    </source>
</evidence>
<sequence length="290" mass="29809">MQDFKLDDDDIDVRYVCVARPCIPGNNRECAANAAAAAAATTGSPEPAHGGSERLDGAARRVRLAGLPLQRLHERCLLLDLRELRRATPEPAGERGEPLLHPHGGGLRLFGSASSSAAGTSPRASEASVSRAMWPRNAAVSGCATCSAAASLRSSLTLIRRAAAASHSASASPAPVTAACLRSAAANASSPGRRDTSDRPRWMSAASLARMPAAPVAMLSACSTQLHDCGVRDAAPSSEAAMDRMPLRSPSRPWSPSSSTSSRSAMIIHSSSASSIAGAAMSASTTSAWD</sequence>
<organism evidence="2 3">
    <name type="scientific">Digitaria exilis</name>
    <dbReference type="NCBI Taxonomy" id="1010633"/>
    <lineage>
        <taxon>Eukaryota</taxon>
        <taxon>Viridiplantae</taxon>
        <taxon>Streptophyta</taxon>
        <taxon>Embryophyta</taxon>
        <taxon>Tracheophyta</taxon>
        <taxon>Spermatophyta</taxon>
        <taxon>Magnoliopsida</taxon>
        <taxon>Liliopsida</taxon>
        <taxon>Poales</taxon>
        <taxon>Poaceae</taxon>
        <taxon>PACMAD clade</taxon>
        <taxon>Panicoideae</taxon>
        <taxon>Panicodae</taxon>
        <taxon>Paniceae</taxon>
        <taxon>Anthephorinae</taxon>
        <taxon>Digitaria</taxon>
    </lineage>
</organism>
<dbReference type="AlphaFoldDB" id="A0A835A9L2"/>
<reference evidence="2" key="1">
    <citation type="submission" date="2020-07" db="EMBL/GenBank/DDBJ databases">
        <title>Genome sequence and genetic diversity analysis of an under-domesticated orphan crop, white fonio (Digitaria exilis).</title>
        <authorList>
            <person name="Bennetzen J.L."/>
            <person name="Chen S."/>
            <person name="Ma X."/>
            <person name="Wang X."/>
            <person name="Yssel A.E.J."/>
            <person name="Chaluvadi S.R."/>
            <person name="Johnson M."/>
            <person name="Gangashetty P."/>
            <person name="Hamidou F."/>
            <person name="Sanogo M.D."/>
            <person name="Zwaenepoel A."/>
            <person name="Wallace J."/>
            <person name="Van De Peer Y."/>
            <person name="Van Deynze A."/>
        </authorList>
    </citation>
    <scope>NUCLEOTIDE SEQUENCE</scope>
    <source>
        <tissue evidence="2">Leaves</tissue>
    </source>
</reference>
<dbReference type="Proteomes" id="UP000636709">
    <property type="component" value="Unassembled WGS sequence"/>
</dbReference>
<proteinExistence type="predicted"/>
<accession>A0A835A9L2</accession>
<gene>
    <name evidence="2" type="ORF">HU200_061056</name>
</gene>
<evidence type="ECO:0000313" key="3">
    <source>
        <dbReference type="Proteomes" id="UP000636709"/>
    </source>
</evidence>
<evidence type="ECO:0000256" key="1">
    <source>
        <dbReference type="SAM" id="MobiDB-lite"/>
    </source>
</evidence>
<keyword evidence="3" id="KW-1185">Reference proteome</keyword>
<name>A0A835A9L2_9POAL</name>
<feature type="region of interest" description="Disordered" evidence="1">
    <location>
        <begin position="235"/>
        <end position="266"/>
    </location>
</feature>
<dbReference type="EMBL" id="JACEFO010002585">
    <property type="protein sequence ID" value="KAF8655512.1"/>
    <property type="molecule type" value="Genomic_DNA"/>
</dbReference>
<protein>
    <submittedName>
        <fullName evidence="2">Uncharacterized protein</fullName>
    </submittedName>
</protein>